<organism evidence="3 4">
    <name type="scientific">Coprinopsis marcescibilis</name>
    <name type="common">Agaric fungus</name>
    <name type="synonym">Psathyrella marcescibilis</name>
    <dbReference type="NCBI Taxonomy" id="230819"/>
    <lineage>
        <taxon>Eukaryota</taxon>
        <taxon>Fungi</taxon>
        <taxon>Dikarya</taxon>
        <taxon>Basidiomycota</taxon>
        <taxon>Agaricomycotina</taxon>
        <taxon>Agaricomycetes</taxon>
        <taxon>Agaricomycetidae</taxon>
        <taxon>Agaricales</taxon>
        <taxon>Agaricineae</taxon>
        <taxon>Psathyrellaceae</taxon>
        <taxon>Coprinopsis</taxon>
    </lineage>
</organism>
<feature type="transmembrane region" description="Helical" evidence="2">
    <location>
        <begin position="6"/>
        <end position="29"/>
    </location>
</feature>
<evidence type="ECO:0000256" key="1">
    <source>
        <dbReference type="SAM" id="MobiDB-lite"/>
    </source>
</evidence>
<accession>A0A5C3KMA4</accession>
<keyword evidence="4" id="KW-1185">Reference proteome</keyword>
<name>A0A5C3KMA4_COPMA</name>
<reference evidence="3 4" key="1">
    <citation type="journal article" date="2019" name="Nat. Ecol. Evol.">
        <title>Megaphylogeny resolves global patterns of mushroom evolution.</title>
        <authorList>
            <person name="Varga T."/>
            <person name="Krizsan K."/>
            <person name="Foldi C."/>
            <person name="Dima B."/>
            <person name="Sanchez-Garcia M."/>
            <person name="Sanchez-Ramirez S."/>
            <person name="Szollosi G.J."/>
            <person name="Szarkandi J.G."/>
            <person name="Papp V."/>
            <person name="Albert L."/>
            <person name="Andreopoulos W."/>
            <person name="Angelini C."/>
            <person name="Antonin V."/>
            <person name="Barry K.W."/>
            <person name="Bougher N.L."/>
            <person name="Buchanan P."/>
            <person name="Buyck B."/>
            <person name="Bense V."/>
            <person name="Catcheside P."/>
            <person name="Chovatia M."/>
            <person name="Cooper J."/>
            <person name="Damon W."/>
            <person name="Desjardin D."/>
            <person name="Finy P."/>
            <person name="Geml J."/>
            <person name="Haridas S."/>
            <person name="Hughes K."/>
            <person name="Justo A."/>
            <person name="Karasinski D."/>
            <person name="Kautmanova I."/>
            <person name="Kiss B."/>
            <person name="Kocsube S."/>
            <person name="Kotiranta H."/>
            <person name="LaButti K.M."/>
            <person name="Lechner B.E."/>
            <person name="Liimatainen K."/>
            <person name="Lipzen A."/>
            <person name="Lukacs Z."/>
            <person name="Mihaltcheva S."/>
            <person name="Morgado L.N."/>
            <person name="Niskanen T."/>
            <person name="Noordeloos M.E."/>
            <person name="Ohm R.A."/>
            <person name="Ortiz-Santana B."/>
            <person name="Ovrebo C."/>
            <person name="Racz N."/>
            <person name="Riley R."/>
            <person name="Savchenko A."/>
            <person name="Shiryaev A."/>
            <person name="Soop K."/>
            <person name="Spirin V."/>
            <person name="Szebenyi C."/>
            <person name="Tomsovsky M."/>
            <person name="Tulloss R.E."/>
            <person name="Uehling J."/>
            <person name="Grigoriev I.V."/>
            <person name="Vagvolgyi C."/>
            <person name="Papp T."/>
            <person name="Martin F.M."/>
            <person name="Miettinen O."/>
            <person name="Hibbett D.S."/>
            <person name="Nagy L.G."/>
        </authorList>
    </citation>
    <scope>NUCLEOTIDE SEQUENCE [LARGE SCALE GENOMIC DNA]</scope>
    <source>
        <strain evidence="3 4">CBS 121175</strain>
    </source>
</reference>
<dbReference type="AlphaFoldDB" id="A0A5C3KMA4"/>
<evidence type="ECO:0000313" key="4">
    <source>
        <dbReference type="Proteomes" id="UP000307440"/>
    </source>
</evidence>
<sequence>MAPNLVDIFSLITTITLCAGFVFFAVYGLRTIQAGIASTKESLKSKGLTVSRTGVSLKTDKRMDRDEYLNATQRGFVNLVEASSFRRGDGTVVTPGPLLPSRSTESNDSHGVRKNK</sequence>
<dbReference type="Proteomes" id="UP000307440">
    <property type="component" value="Unassembled WGS sequence"/>
</dbReference>
<feature type="region of interest" description="Disordered" evidence="1">
    <location>
        <begin position="88"/>
        <end position="116"/>
    </location>
</feature>
<evidence type="ECO:0000256" key="2">
    <source>
        <dbReference type="SAM" id="Phobius"/>
    </source>
</evidence>
<protein>
    <submittedName>
        <fullName evidence="3">Uncharacterized protein</fullName>
    </submittedName>
</protein>
<feature type="compositionally biased region" description="Basic and acidic residues" evidence="1">
    <location>
        <begin position="105"/>
        <end position="116"/>
    </location>
</feature>
<proteinExistence type="predicted"/>
<keyword evidence="2" id="KW-0472">Membrane</keyword>
<dbReference type="EMBL" id="ML210264">
    <property type="protein sequence ID" value="TFK21569.1"/>
    <property type="molecule type" value="Genomic_DNA"/>
</dbReference>
<gene>
    <name evidence="3" type="ORF">FA15DRAFT_672442</name>
</gene>
<keyword evidence="2" id="KW-0812">Transmembrane</keyword>
<dbReference type="OrthoDB" id="2505950at2759"/>
<evidence type="ECO:0000313" key="3">
    <source>
        <dbReference type="EMBL" id="TFK21569.1"/>
    </source>
</evidence>
<keyword evidence="2" id="KW-1133">Transmembrane helix</keyword>